<dbReference type="GO" id="GO:1904680">
    <property type="term" value="F:peptide transmembrane transporter activity"/>
    <property type="evidence" value="ECO:0007669"/>
    <property type="project" value="TreeGrafter"/>
</dbReference>
<dbReference type="InterPro" id="IPR030678">
    <property type="entry name" value="Peptide/Ni-bd"/>
</dbReference>
<reference evidence="3 4" key="1">
    <citation type="submission" date="2019-03" db="EMBL/GenBank/DDBJ databases">
        <title>Draft genome sequences of novel Actinobacteria.</title>
        <authorList>
            <person name="Sahin N."/>
            <person name="Ay H."/>
            <person name="Saygin H."/>
        </authorList>
    </citation>
    <scope>NUCLEOTIDE SEQUENCE [LARGE SCALE GENOMIC DNA]</scope>
    <source>
        <strain evidence="3 4">JCM 30547</strain>
    </source>
</reference>
<gene>
    <name evidence="3" type="ORF">E1261_24670</name>
</gene>
<keyword evidence="1" id="KW-0732">Signal</keyword>
<dbReference type="AlphaFoldDB" id="A0A4R4PS90"/>
<dbReference type="Gene3D" id="3.90.76.10">
    <property type="entry name" value="Dipeptide-binding Protein, Domain 1"/>
    <property type="match status" value="1"/>
</dbReference>
<protein>
    <submittedName>
        <fullName evidence="3">ABC transporter substrate-binding protein</fullName>
    </submittedName>
</protein>
<dbReference type="InterPro" id="IPR039424">
    <property type="entry name" value="SBP_5"/>
</dbReference>
<dbReference type="CDD" id="cd08509">
    <property type="entry name" value="PBP2_TmCBP_oligosaccharides_like"/>
    <property type="match status" value="1"/>
</dbReference>
<dbReference type="Gene3D" id="3.40.190.10">
    <property type="entry name" value="Periplasmic binding protein-like II"/>
    <property type="match status" value="1"/>
</dbReference>
<comment type="caution">
    <text evidence="3">The sequence shown here is derived from an EMBL/GenBank/DDBJ whole genome shotgun (WGS) entry which is preliminary data.</text>
</comment>
<feature type="domain" description="Solute-binding protein family 5" evidence="2">
    <location>
        <begin position="90"/>
        <end position="448"/>
    </location>
</feature>
<organism evidence="3 4">
    <name type="scientific">Kribbella albertanoniae</name>
    <dbReference type="NCBI Taxonomy" id="1266829"/>
    <lineage>
        <taxon>Bacteria</taxon>
        <taxon>Bacillati</taxon>
        <taxon>Actinomycetota</taxon>
        <taxon>Actinomycetes</taxon>
        <taxon>Propionibacteriales</taxon>
        <taxon>Kribbellaceae</taxon>
        <taxon>Kribbella</taxon>
    </lineage>
</organism>
<dbReference type="SUPFAM" id="SSF53850">
    <property type="entry name" value="Periplasmic binding protein-like II"/>
    <property type="match status" value="1"/>
</dbReference>
<dbReference type="PANTHER" id="PTHR30290">
    <property type="entry name" value="PERIPLASMIC BINDING COMPONENT OF ABC TRANSPORTER"/>
    <property type="match status" value="1"/>
</dbReference>
<dbReference type="EMBL" id="SMKA01000127">
    <property type="protein sequence ID" value="TDC25192.1"/>
    <property type="molecule type" value="Genomic_DNA"/>
</dbReference>
<feature type="chain" id="PRO_5039684539" evidence="1">
    <location>
        <begin position="22"/>
        <end position="560"/>
    </location>
</feature>
<dbReference type="GO" id="GO:0042597">
    <property type="term" value="C:periplasmic space"/>
    <property type="evidence" value="ECO:0007669"/>
    <property type="project" value="UniProtKB-ARBA"/>
</dbReference>
<dbReference type="GO" id="GO:0015833">
    <property type="term" value="P:peptide transport"/>
    <property type="evidence" value="ECO:0007669"/>
    <property type="project" value="TreeGrafter"/>
</dbReference>
<dbReference type="Proteomes" id="UP000295075">
    <property type="component" value="Unassembled WGS sequence"/>
</dbReference>
<name>A0A4R4PS90_9ACTN</name>
<dbReference type="Gene3D" id="3.10.105.10">
    <property type="entry name" value="Dipeptide-binding Protein, Domain 3"/>
    <property type="match status" value="1"/>
</dbReference>
<dbReference type="PANTHER" id="PTHR30290:SF82">
    <property type="entry name" value="ABC-TYPE DIPEPTIDE_OLIGOPEPTIDE TRANSPORT SYSTEM, PERIPLASMIC COMPONENT"/>
    <property type="match status" value="1"/>
</dbReference>
<accession>A0A4R4PS90</accession>
<dbReference type="RefSeq" id="WP_132410386.1">
    <property type="nucleotide sequence ID" value="NZ_SMKA01000127.1"/>
</dbReference>
<evidence type="ECO:0000256" key="1">
    <source>
        <dbReference type="SAM" id="SignalP"/>
    </source>
</evidence>
<dbReference type="PROSITE" id="PS51257">
    <property type="entry name" value="PROKAR_LIPOPROTEIN"/>
    <property type="match status" value="1"/>
</dbReference>
<sequence length="560" mass="61275">MRARRSVALALTGLLAAVTMAACSSGDGKTNGSGSGTAATVLNVGMPNGPQTENHNPFLGSSSGASLGYRWMIFEPLVMINGIKPTEPGKPWLATEWKWDANFTKLSFTIRDGVKWADGTPMTAEDVAYTFQLRQKNEGLNSDAIPYKTITQTGNKVDLVFERSQFVNQNKILTVFVIQKAQWSAIKDPSQDTLKTPVGTGPYKIKSFTPQTTTLELRDSYWQELPKVKELRYTSYNDNNAQTTALANGASEWSFVFVPNVKAVYQDKDPKNHKLYFPANLGIHGLWINTTKKPFDDPALRRAMDKVINRDDIFMQGEAGYFYPKVESVTGIPTPAGESFIAPEYKDKKHAVDVEGAKADLAAAGYKLEGTVLKDKTGQPVKITLTNPAGWSDYVTDLEIIKDNLSTIGIAATVDKANQDAWFKAFDEGTFEAGMHWTNGGSTPYDIYQNIMDGKILKPVGKGGISGNYGRFNSPEATKLLDTYANATDDATRQTALNGLQKIMVEQMPVIPTSASNVGGLYSTKNWTGWPDEQNSYAPGQPTQQNALQIVLNLKPAGSQ</sequence>
<evidence type="ECO:0000313" key="3">
    <source>
        <dbReference type="EMBL" id="TDC25192.1"/>
    </source>
</evidence>
<dbReference type="PIRSF" id="PIRSF002741">
    <property type="entry name" value="MppA"/>
    <property type="match status" value="1"/>
</dbReference>
<keyword evidence="4" id="KW-1185">Reference proteome</keyword>
<dbReference type="OrthoDB" id="9764591at2"/>
<feature type="signal peptide" evidence="1">
    <location>
        <begin position="1"/>
        <end position="21"/>
    </location>
</feature>
<dbReference type="Pfam" id="PF00496">
    <property type="entry name" value="SBP_bac_5"/>
    <property type="match status" value="1"/>
</dbReference>
<proteinExistence type="predicted"/>
<dbReference type="GO" id="GO:0043190">
    <property type="term" value="C:ATP-binding cassette (ABC) transporter complex"/>
    <property type="evidence" value="ECO:0007669"/>
    <property type="project" value="InterPro"/>
</dbReference>
<dbReference type="InterPro" id="IPR000914">
    <property type="entry name" value="SBP_5_dom"/>
</dbReference>
<evidence type="ECO:0000259" key="2">
    <source>
        <dbReference type="Pfam" id="PF00496"/>
    </source>
</evidence>
<evidence type="ECO:0000313" key="4">
    <source>
        <dbReference type="Proteomes" id="UP000295075"/>
    </source>
</evidence>